<keyword evidence="2" id="KW-0238">DNA-binding</keyword>
<dbReference type="RefSeq" id="WP_379262023.1">
    <property type="nucleotide sequence ID" value="NZ_JBHUMJ010000002.1"/>
</dbReference>
<dbReference type="PANTHER" id="PTHR33204">
    <property type="entry name" value="TRANSCRIPTIONAL REGULATOR, MARR FAMILY"/>
    <property type="match status" value="1"/>
</dbReference>
<reference evidence="6" key="1">
    <citation type="journal article" date="2019" name="Int. J. Syst. Evol. Microbiol.">
        <title>The Global Catalogue of Microorganisms (GCM) 10K type strain sequencing project: providing services to taxonomists for standard genome sequencing and annotation.</title>
        <authorList>
            <consortium name="The Broad Institute Genomics Platform"/>
            <consortium name="The Broad Institute Genome Sequencing Center for Infectious Disease"/>
            <person name="Wu L."/>
            <person name="Ma J."/>
        </authorList>
    </citation>
    <scope>NUCLEOTIDE SEQUENCE [LARGE SCALE GENOMIC DNA]</scope>
    <source>
        <strain evidence="6">KCTC 33849</strain>
    </source>
</reference>
<evidence type="ECO:0000256" key="1">
    <source>
        <dbReference type="ARBA" id="ARBA00023015"/>
    </source>
</evidence>
<feature type="domain" description="HTH hxlR-type" evidence="4">
    <location>
        <begin position="8"/>
        <end position="108"/>
    </location>
</feature>
<dbReference type="InterPro" id="IPR002577">
    <property type="entry name" value="HTH_HxlR"/>
</dbReference>
<organism evidence="5 6">
    <name type="scientific">Paenibacillus shunpengii</name>
    <dbReference type="NCBI Taxonomy" id="2054424"/>
    <lineage>
        <taxon>Bacteria</taxon>
        <taxon>Bacillati</taxon>
        <taxon>Bacillota</taxon>
        <taxon>Bacilli</taxon>
        <taxon>Bacillales</taxon>
        <taxon>Paenibacillaceae</taxon>
        <taxon>Paenibacillus</taxon>
    </lineage>
</organism>
<sequence length="115" mass="13722">MPVQPSECPVESVISILSGRWKIPIYRYLFINNKPVRYSELHRHLPSISKKMLTEQLRELERDGIIERKSYPEPRPRVEYTLTSSGRSMIVFLDQMSDWGQHHNQNKRDEREDII</sequence>
<evidence type="ECO:0000313" key="6">
    <source>
        <dbReference type="Proteomes" id="UP001597540"/>
    </source>
</evidence>
<proteinExistence type="predicted"/>
<accession>A0ABW5SQ45</accession>
<dbReference type="PROSITE" id="PS51118">
    <property type="entry name" value="HTH_HXLR"/>
    <property type="match status" value="1"/>
</dbReference>
<keyword evidence="1" id="KW-0805">Transcription regulation</keyword>
<dbReference type="InterPro" id="IPR036390">
    <property type="entry name" value="WH_DNA-bd_sf"/>
</dbReference>
<dbReference type="Gene3D" id="1.10.10.10">
    <property type="entry name" value="Winged helix-like DNA-binding domain superfamily/Winged helix DNA-binding domain"/>
    <property type="match status" value="1"/>
</dbReference>
<gene>
    <name evidence="5" type="ORF">ACFSVM_10725</name>
</gene>
<dbReference type="SUPFAM" id="SSF46785">
    <property type="entry name" value="Winged helix' DNA-binding domain"/>
    <property type="match status" value="1"/>
</dbReference>
<comment type="caution">
    <text evidence="5">The sequence shown here is derived from an EMBL/GenBank/DDBJ whole genome shotgun (WGS) entry which is preliminary data.</text>
</comment>
<evidence type="ECO:0000256" key="3">
    <source>
        <dbReference type="ARBA" id="ARBA00023163"/>
    </source>
</evidence>
<evidence type="ECO:0000259" key="4">
    <source>
        <dbReference type="PROSITE" id="PS51118"/>
    </source>
</evidence>
<evidence type="ECO:0000313" key="5">
    <source>
        <dbReference type="EMBL" id="MFD2700942.1"/>
    </source>
</evidence>
<dbReference type="PANTHER" id="PTHR33204:SF29">
    <property type="entry name" value="TRANSCRIPTIONAL REGULATOR"/>
    <property type="match status" value="1"/>
</dbReference>
<keyword evidence="3" id="KW-0804">Transcription</keyword>
<evidence type="ECO:0000256" key="2">
    <source>
        <dbReference type="ARBA" id="ARBA00023125"/>
    </source>
</evidence>
<protein>
    <submittedName>
        <fullName evidence="5">Winged helix-turn-helix transcriptional regulator</fullName>
    </submittedName>
</protein>
<dbReference type="InterPro" id="IPR036388">
    <property type="entry name" value="WH-like_DNA-bd_sf"/>
</dbReference>
<dbReference type="Proteomes" id="UP001597540">
    <property type="component" value="Unassembled WGS sequence"/>
</dbReference>
<dbReference type="EMBL" id="JBHUMJ010000002">
    <property type="protein sequence ID" value="MFD2700942.1"/>
    <property type="molecule type" value="Genomic_DNA"/>
</dbReference>
<dbReference type="Pfam" id="PF01638">
    <property type="entry name" value="HxlR"/>
    <property type="match status" value="1"/>
</dbReference>
<name>A0ABW5SQ45_9BACL</name>
<keyword evidence="6" id="KW-1185">Reference proteome</keyword>